<keyword evidence="2" id="KW-0546">Nucleotide metabolism</keyword>
<gene>
    <name evidence="3" type="ORF">C7391_0451</name>
</gene>
<dbReference type="NCBIfam" id="NF002598">
    <property type="entry name" value="PRK02253.1"/>
    <property type="match status" value="1"/>
</dbReference>
<evidence type="ECO:0000256" key="1">
    <source>
        <dbReference type="ARBA" id="ARBA00022801"/>
    </source>
</evidence>
<name>A0A484F726_9EURY</name>
<comment type="caution">
    <text evidence="3">The sequence shown here is derived from an EMBL/GenBank/DDBJ whole genome shotgun (WGS) entry which is preliminary data.</text>
</comment>
<dbReference type="CDD" id="cd07557">
    <property type="entry name" value="trimeric_dUTPase"/>
    <property type="match status" value="1"/>
</dbReference>
<dbReference type="OrthoDB" id="45265at2157"/>
<dbReference type="GO" id="GO:0006229">
    <property type="term" value="P:dUTP biosynthetic process"/>
    <property type="evidence" value="ECO:0007669"/>
    <property type="project" value="InterPro"/>
</dbReference>
<dbReference type="PANTHER" id="PTHR42680">
    <property type="entry name" value="DCTP DEAMINASE"/>
    <property type="match status" value="1"/>
</dbReference>
<accession>A0A484F726</accession>
<dbReference type="SUPFAM" id="SSF51283">
    <property type="entry name" value="dUTPase-like"/>
    <property type="match status" value="1"/>
</dbReference>
<keyword evidence="4" id="KW-1185">Reference proteome</keyword>
<evidence type="ECO:0000313" key="3">
    <source>
        <dbReference type="EMBL" id="TDQ70113.1"/>
    </source>
</evidence>
<reference evidence="3 4" key="1">
    <citation type="submission" date="2019-03" db="EMBL/GenBank/DDBJ databases">
        <title>Genomic Encyclopedia of Type Strains, Phase IV (KMG-IV): sequencing the most valuable type-strain genomes for metagenomic binning, comparative biology and taxonomic classification.</title>
        <authorList>
            <person name="Goeker M."/>
        </authorList>
    </citation>
    <scope>NUCLEOTIDE SEQUENCE [LARGE SCALE GENOMIC DNA]</scope>
    <source>
        <strain evidence="3 4">DSM 13328</strain>
    </source>
</reference>
<dbReference type="Pfam" id="PF22769">
    <property type="entry name" value="DCD"/>
    <property type="match status" value="1"/>
</dbReference>
<keyword evidence="1" id="KW-0378">Hydrolase</keyword>
<dbReference type="PANTHER" id="PTHR42680:SF1">
    <property type="entry name" value="DEOXYURIDINE 5'-TRIPHOSPHATE NUCLEOTIDOHYDROLASE"/>
    <property type="match status" value="1"/>
</dbReference>
<dbReference type="InterPro" id="IPR033704">
    <property type="entry name" value="dUTPase_trimeric"/>
</dbReference>
<dbReference type="AlphaFoldDB" id="A0A484F726"/>
<dbReference type="InterPro" id="IPR011962">
    <property type="entry name" value="dCTP_deaminase"/>
</dbReference>
<dbReference type="InterPro" id="IPR036157">
    <property type="entry name" value="dUTPase-like_sf"/>
</dbReference>
<evidence type="ECO:0000256" key="2">
    <source>
        <dbReference type="ARBA" id="ARBA00023080"/>
    </source>
</evidence>
<dbReference type="RefSeq" id="WP_133516935.1">
    <property type="nucleotide sequence ID" value="NZ_JAHDUW010000005.1"/>
</dbReference>
<dbReference type="GO" id="GO:0008829">
    <property type="term" value="F:dCTP deaminase activity"/>
    <property type="evidence" value="ECO:0007669"/>
    <property type="project" value="InterPro"/>
</dbReference>
<evidence type="ECO:0000313" key="4">
    <source>
        <dbReference type="Proteomes" id="UP000294855"/>
    </source>
</evidence>
<organism evidence="3 4">
    <name type="scientific">Methanimicrococcus blatticola</name>
    <dbReference type="NCBI Taxonomy" id="91560"/>
    <lineage>
        <taxon>Archaea</taxon>
        <taxon>Methanobacteriati</taxon>
        <taxon>Methanobacteriota</taxon>
        <taxon>Stenosarchaea group</taxon>
        <taxon>Methanomicrobia</taxon>
        <taxon>Methanosarcinales</taxon>
        <taxon>Methanosarcinaceae</taxon>
        <taxon>Methanimicrococcus</taxon>
    </lineage>
</organism>
<protein>
    <submittedName>
        <fullName evidence="3">dUTP pyrophosphatase</fullName>
    </submittedName>
</protein>
<sequence>MSFLSDAEIRGLISQNPPLVENYLDLNKQAQPNGFEMTVAEVYELNGAGAVDFDNSGRKTPDKKLLPFGEDGWLHLNPGIYSIVLNEIVNIPKNIGAIAYHRSSLTRSGVVLGTAVWDAGYSGRSECLVIVHNPAGFDMKKDARVMQLLFFRLGTDADNLYNGIYQNENMTK</sequence>
<dbReference type="EMBL" id="SNYS01000006">
    <property type="protein sequence ID" value="TDQ70113.1"/>
    <property type="molecule type" value="Genomic_DNA"/>
</dbReference>
<dbReference type="Proteomes" id="UP000294855">
    <property type="component" value="Unassembled WGS sequence"/>
</dbReference>
<proteinExistence type="predicted"/>
<dbReference type="Gene3D" id="2.70.40.10">
    <property type="match status" value="1"/>
</dbReference>